<sequence length="53" mass="6460">MCDCCLIKENKRLTDKLIEKELKIKDLETELKPLRELKEKKDLEDLFNNDFFE</sequence>
<protein>
    <submittedName>
        <fullName evidence="2">Uncharacterized protein</fullName>
    </submittedName>
</protein>
<keyword evidence="1" id="KW-0175">Coiled coil</keyword>
<keyword evidence="3" id="KW-1185">Reference proteome</keyword>
<proteinExistence type="predicted"/>
<gene>
    <name evidence="2" type="ORF">J2Z53_001359</name>
</gene>
<comment type="caution">
    <text evidence="2">The sequence shown here is derived from an EMBL/GenBank/DDBJ whole genome shotgun (WGS) entry which is preliminary data.</text>
</comment>
<dbReference type="EMBL" id="JAGGJZ010000003">
    <property type="protein sequence ID" value="MBP1889776.1"/>
    <property type="molecule type" value="Genomic_DNA"/>
</dbReference>
<accession>A0ABS4F0K2</accession>
<feature type="coiled-coil region" evidence="1">
    <location>
        <begin position="10"/>
        <end position="44"/>
    </location>
</feature>
<name>A0ABS4F0K2_9CLOT</name>
<evidence type="ECO:0000313" key="3">
    <source>
        <dbReference type="Proteomes" id="UP000783390"/>
    </source>
</evidence>
<organism evidence="2 3">
    <name type="scientific">Clostridium moniliforme</name>
    <dbReference type="NCBI Taxonomy" id="39489"/>
    <lineage>
        <taxon>Bacteria</taxon>
        <taxon>Bacillati</taxon>
        <taxon>Bacillota</taxon>
        <taxon>Clostridia</taxon>
        <taxon>Eubacteriales</taxon>
        <taxon>Clostridiaceae</taxon>
        <taxon>Clostridium</taxon>
    </lineage>
</organism>
<evidence type="ECO:0000256" key="1">
    <source>
        <dbReference type="SAM" id="Coils"/>
    </source>
</evidence>
<evidence type="ECO:0000313" key="2">
    <source>
        <dbReference type="EMBL" id="MBP1889776.1"/>
    </source>
</evidence>
<dbReference type="RefSeq" id="WP_209796673.1">
    <property type="nucleotide sequence ID" value="NZ_JAGGJZ010000003.1"/>
</dbReference>
<reference evidence="2 3" key="1">
    <citation type="submission" date="2021-03" db="EMBL/GenBank/DDBJ databases">
        <title>Genomic Encyclopedia of Type Strains, Phase IV (KMG-IV): sequencing the most valuable type-strain genomes for metagenomic binning, comparative biology and taxonomic classification.</title>
        <authorList>
            <person name="Goeker M."/>
        </authorList>
    </citation>
    <scope>NUCLEOTIDE SEQUENCE [LARGE SCALE GENOMIC DNA]</scope>
    <source>
        <strain evidence="2 3">DSM 3984</strain>
    </source>
</reference>
<dbReference type="Proteomes" id="UP000783390">
    <property type="component" value="Unassembled WGS sequence"/>
</dbReference>